<gene>
    <name evidence="2" type="ORF">CJD00_08385</name>
</gene>
<organism evidence="2 3">
    <name type="scientific">Campylobacter coli</name>
    <dbReference type="NCBI Taxonomy" id="195"/>
    <lineage>
        <taxon>Bacteria</taxon>
        <taxon>Pseudomonadati</taxon>
        <taxon>Campylobacterota</taxon>
        <taxon>Epsilonproteobacteria</taxon>
        <taxon>Campylobacterales</taxon>
        <taxon>Campylobacteraceae</taxon>
        <taxon>Campylobacter</taxon>
    </lineage>
</organism>
<feature type="domain" description="YopX protein" evidence="1">
    <location>
        <begin position="42"/>
        <end position="124"/>
    </location>
</feature>
<reference evidence="2 3" key="1">
    <citation type="submission" date="2018-05" db="EMBL/GenBank/DDBJ databases">
        <authorList>
            <consortium name="GenomeTrakr network: Whole genome sequencing for foodborne pathogen traceback"/>
        </authorList>
    </citation>
    <scope>NUCLEOTIDE SEQUENCE [LARGE SCALE GENOMIC DNA]</scope>
    <source>
        <strain evidence="2 3">NC_C6016</strain>
    </source>
</reference>
<dbReference type="STRING" id="195.ATE51_02578"/>
<evidence type="ECO:0000313" key="2">
    <source>
        <dbReference type="EMBL" id="EAK1510264.1"/>
    </source>
</evidence>
<dbReference type="Gene3D" id="2.30.30.290">
    <property type="entry name" value="YopX-like domains"/>
    <property type="match status" value="1"/>
</dbReference>
<dbReference type="RefSeq" id="WP_002840388.1">
    <property type="nucleotide sequence ID" value="NZ_CBDHSM010000002.1"/>
</dbReference>
<evidence type="ECO:0000313" key="3">
    <source>
        <dbReference type="Proteomes" id="UP000361993"/>
    </source>
</evidence>
<proteinExistence type="predicted"/>
<dbReference type="InterPro" id="IPR019096">
    <property type="entry name" value="YopX_protein"/>
</dbReference>
<dbReference type="KEGG" id="ccoo:ATE51_03004"/>
<dbReference type="Pfam" id="PF09643">
    <property type="entry name" value="YopX"/>
    <property type="match status" value="1"/>
</dbReference>
<comment type="caution">
    <text evidence="2">The sequence shown here is derived from an EMBL/GenBank/DDBJ whole genome shotgun (WGS) entry which is preliminary data.</text>
</comment>
<sequence length="250" mass="29862">MKLKDFDFRIWDKDEKCFLDPYTKSRAVVKNLPNEKLLNLEIELFTGLCDKNGNKIYEGDILYSFEDCSEDEAFKYKVVFKEEAFYLVECGDNGEEYDEDLISEFRLTELEIMGNIHENAELLKVKDDEAEENDIFFKGNMIVWLFGNYYSVYEVVKAYEESYIISDLMGRQIEIDPRVAMNGGYKDAKDDLFLWYFEVMENEEIKIYPKKLTYNQMLEECKKNDIYIIKPLYSLGYTYNNNREDFKNYN</sequence>
<dbReference type="InterPro" id="IPR023385">
    <property type="entry name" value="YopX-like_C"/>
</dbReference>
<evidence type="ECO:0000259" key="1">
    <source>
        <dbReference type="Pfam" id="PF09643"/>
    </source>
</evidence>
<dbReference type="SUPFAM" id="SSF159006">
    <property type="entry name" value="YopX-like"/>
    <property type="match status" value="1"/>
</dbReference>
<name>A0A0U3MUE1_CAMCO</name>
<dbReference type="AlphaFoldDB" id="A0A0U3MUE1"/>
<dbReference type="KEGG" id="ccoo:ATE51_02578"/>
<dbReference type="EMBL" id="AACDUL010000018">
    <property type="protein sequence ID" value="EAK1510264.1"/>
    <property type="molecule type" value="Genomic_DNA"/>
</dbReference>
<dbReference type="Proteomes" id="UP000361993">
    <property type="component" value="Unassembled WGS sequence"/>
</dbReference>
<accession>A0A0U3MUE1</accession>
<protein>
    <recommendedName>
        <fullName evidence="1">YopX protein domain-containing protein</fullName>
    </recommendedName>
</protein>
<dbReference type="OrthoDB" id="5329262at2"/>